<dbReference type="Proteomes" id="UP001595690">
    <property type="component" value="Unassembled WGS sequence"/>
</dbReference>
<evidence type="ECO:0000313" key="2">
    <source>
        <dbReference type="EMBL" id="MFC3891427.1"/>
    </source>
</evidence>
<protein>
    <submittedName>
        <fullName evidence="2">Uncharacterized protein</fullName>
    </submittedName>
</protein>
<keyword evidence="3" id="KW-1185">Reference proteome</keyword>
<feature type="transmembrane region" description="Helical" evidence="1">
    <location>
        <begin position="37"/>
        <end position="57"/>
    </location>
</feature>
<feature type="transmembrane region" description="Helical" evidence="1">
    <location>
        <begin position="78"/>
        <end position="98"/>
    </location>
</feature>
<keyword evidence="1" id="KW-1133">Transmembrane helix</keyword>
<organism evidence="2 3">
    <name type="scientific">Lentzea rhizosphaerae</name>
    <dbReference type="NCBI Taxonomy" id="2041025"/>
    <lineage>
        <taxon>Bacteria</taxon>
        <taxon>Bacillati</taxon>
        <taxon>Actinomycetota</taxon>
        <taxon>Actinomycetes</taxon>
        <taxon>Pseudonocardiales</taxon>
        <taxon>Pseudonocardiaceae</taxon>
        <taxon>Lentzea</taxon>
    </lineage>
</organism>
<evidence type="ECO:0000256" key="1">
    <source>
        <dbReference type="SAM" id="Phobius"/>
    </source>
</evidence>
<dbReference type="RefSeq" id="WP_382370719.1">
    <property type="nucleotide sequence ID" value="NZ_JBHRZI010000011.1"/>
</dbReference>
<proteinExistence type="predicted"/>
<keyword evidence="1" id="KW-0472">Membrane</keyword>
<dbReference type="EMBL" id="JBHRZI010000011">
    <property type="protein sequence ID" value="MFC3891427.1"/>
    <property type="molecule type" value="Genomic_DNA"/>
</dbReference>
<feature type="transmembrane region" description="Helical" evidence="1">
    <location>
        <begin position="12"/>
        <end position="31"/>
    </location>
</feature>
<reference evidence="3" key="1">
    <citation type="journal article" date="2019" name="Int. J. Syst. Evol. Microbiol.">
        <title>The Global Catalogue of Microorganisms (GCM) 10K type strain sequencing project: providing services to taxonomists for standard genome sequencing and annotation.</title>
        <authorList>
            <consortium name="The Broad Institute Genomics Platform"/>
            <consortium name="The Broad Institute Genome Sequencing Center for Infectious Disease"/>
            <person name="Wu L."/>
            <person name="Ma J."/>
        </authorList>
    </citation>
    <scope>NUCLEOTIDE SEQUENCE [LARGE SCALE GENOMIC DNA]</scope>
    <source>
        <strain evidence="3">CGMCC 4.7405</strain>
    </source>
</reference>
<accession>A0ABV8BPZ5</accession>
<evidence type="ECO:0000313" key="3">
    <source>
        <dbReference type="Proteomes" id="UP001595690"/>
    </source>
</evidence>
<name>A0ABV8BPZ5_9PSEU</name>
<gene>
    <name evidence="2" type="ORF">ACFOWZ_08060</name>
</gene>
<keyword evidence="1" id="KW-0812">Transmembrane</keyword>
<sequence>MVTGTYRWGLLFRTLWIAVFTPILIGLLAAGVFGHPVFLGVFAIWLAALACVLRAEALNARARSQDAPSPGLLGARAGWLLLALVLIFGSAGLIRAALG</sequence>
<comment type="caution">
    <text evidence="2">The sequence shown here is derived from an EMBL/GenBank/DDBJ whole genome shotgun (WGS) entry which is preliminary data.</text>
</comment>